<evidence type="ECO:0000256" key="4">
    <source>
        <dbReference type="ARBA" id="ARBA00022576"/>
    </source>
</evidence>
<dbReference type="CDD" id="cd06222">
    <property type="entry name" value="RNase_H_like"/>
    <property type="match status" value="1"/>
</dbReference>
<dbReference type="PANTHER" id="PTHR11879">
    <property type="entry name" value="ASPARTATE AMINOTRANSFERASE"/>
    <property type="match status" value="1"/>
</dbReference>
<dbReference type="InterPro" id="IPR004839">
    <property type="entry name" value="Aminotransferase_I/II_large"/>
</dbReference>
<comment type="similarity">
    <text evidence="2">Belongs to the class-I pyridoxal-phosphate-dependent aminotransferase family.</text>
</comment>
<dbReference type="InterPro" id="IPR015422">
    <property type="entry name" value="PyrdxlP-dep_Trfase_small"/>
</dbReference>
<keyword evidence="12" id="KW-1185">Reference proteome</keyword>
<dbReference type="InterPro" id="IPR015424">
    <property type="entry name" value="PyrdxlP-dep_Trfase"/>
</dbReference>
<feature type="domain" description="Aminotransferase class I/classII large" evidence="9">
    <location>
        <begin position="40"/>
        <end position="404"/>
    </location>
</feature>
<comment type="caution">
    <text evidence="11">The sequence shown here is derived from an EMBL/GenBank/DDBJ whole genome shotgun (WGS) entry which is preliminary data.</text>
</comment>
<comment type="cofactor">
    <cofactor evidence="1">
        <name>pyridoxal 5'-phosphate</name>
        <dbReference type="ChEBI" id="CHEBI:597326"/>
    </cofactor>
</comment>
<dbReference type="EMBL" id="JBBPBN010000010">
    <property type="protein sequence ID" value="KAK9030149.1"/>
    <property type="molecule type" value="Genomic_DNA"/>
</dbReference>
<dbReference type="Gene3D" id="3.40.640.10">
    <property type="entry name" value="Type I PLP-dependent aspartate aminotransferase-like (Major domain)"/>
    <property type="match status" value="1"/>
</dbReference>
<dbReference type="SUPFAM" id="SSF53098">
    <property type="entry name" value="Ribonuclease H-like"/>
    <property type="match status" value="1"/>
</dbReference>
<evidence type="ECO:0000313" key="12">
    <source>
        <dbReference type="Proteomes" id="UP001396334"/>
    </source>
</evidence>
<dbReference type="SUPFAM" id="SSF53383">
    <property type="entry name" value="PLP-dependent transferases"/>
    <property type="match status" value="1"/>
</dbReference>
<evidence type="ECO:0000256" key="5">
    <source>
        <dbReference type="ARBA" id="ARBA00022679"/>
    </source>
</evidence>
<dbReference type="Pfam" id="PF13456">
    <property type="entry name" value="RVT_3"/>
    <property type="match status" value="1"/>
</dbReference>
<dbReference type="NCBIfam" id="NF006719">
    <property type="entry name" value="PRK09257.1"/>
    <property type="match status" value="1"/>
</dbReference>
<reference evidence="11 12" key="1">
    <citation type="journal article" date="2024" name="G3 (Bethesda)">
        <title>Genome assembly of Hibiscus sabdariffa L. provides insights into metabolisms of medicinal natural products.</title>
        <authorList>
            <person name="Kim T."/>
        </authorList>
    </citation>
    <scope>NUCLEOTIDE SEQUENCE [LARGE SCALE GENOMIC DNA]</scope>
    <source>
        <strain evidence="11">TK-2024</strain>
        <tissue evidence="11">Old leaves</tissue>
    </source>
</reference>
<dbReference type="EC" id="2.6.1.1" evidence="8"/>
<dbReference type="InterPro" id="IPR015421">
    <property type="entry name" value="PyrdxlP-dep_Trfase_major"/>
</dbReference>
<dbReference type="InterPro" id="IPR000796">
    <property type="entry name" value="Asp_trans"/>
</dbReference>
<evidence type="ECO:0000313" key="11">
    <source>
        <dbReference type="EMBL" id="KAK9030149.1"/>
    </source>
</evidence>
<dbReference type="InterPro" id="IPR036397">
    <property type="entry name" value="RNaseH_sf"/>
</dbReference>
<name>A0ABR2SY89_9ROSI</name>
<comment type="subunit">
    <text evidence="3 8">Homodimer.</text>
</comment>
<feature type="domain" description="RNase H type-1" evidence="10">
    <location>
        <begin position="497"/>
        <end position="618"/>
    </location>
</feature>
<evidence type="ECO:0000256" key="3">
    <source>
        <dbReference type="ARBA" id="ARBA00011738"/>
    </source>
</evidence>
<dbReference type="Pfam" id="PF00155">
    <property type="entry name" value="Aminotran_1_2"/>
    <property type="match status" value="1"/>
</dbReference>
<dbReference type="Proteomes" id="UP001396334">
    <property type="component" value="Unassembled WGS sequence"/>
</dbReference>
<dbReference type="CDD" id="cd00609">
    <property type="entry name" value="AAT_like"/>
    <property type="match status" value="1"/>
</dbReference>
<dbReference type="Gene3D" id="3.30.420.10">
    <property type="entry name" value="Ribonuclease H-like superfamily/Ribonuclease H"/>
    <property type="match status" value="1"/>
</dbReference>
<evidence type="ECO:0000256" key="1">
    <source>
        <dbReference type="ARBA" id="ARBA00001933"/>
    </source>
</evidence>
<evidence type="ECO:0000256" key="8">
    <source>
        <dbReference type="RuleBase" id="RU000480"/>
    </source>
</evidence>
<dbReference type="InterPro" id="IPR002156">
    <property type="entry name" value="RNaseH_domain"/>
</dbReference>
<dbReference type="InterPro" id="IPR044730">
    <property type="entry name" value="RNase_H-like_dom_plant"/>
</dbReference>
<sequence length="651" mass="72834">MSTASTCATRRSWWDHVTPALKDPISAVTQAFLADPCPYKINLGVGAYRDDEGKPVVLQCVREAEAKIAASNFLESTSTALSSKLVEESAKLVYGEDSDVIKERRFAGIPALSGTGACRLFAEFQKRFYPESRIYLPDPTWPNHRNIWRNVHVPDRTFRYYHPDSKSLNFMALMDDVKNAPDGSFFLLHPCAHNPTGVDPTDEQWREISSLFKVKNHFPFFDVAYQGFASGDVERDAKAIRIFLEDGHSIACAQSFAKNMGLYGHRVGVLSVLCNDKIQAMAINSQLQQISKTMYGSPPIHGISIVSKILSDQEIKAIWLKEVKVMATRIHRMRIILREALERLGSPLNWQHITNQVGMFCFSGLNRAEVYLLEKEFHIYMTPDGRISMAGVTTKNVDYLANAIHEVTACDQDAKILHNTDAYKINTDIRFTSLGTSKARARGMNLALKPCDKIFTVLSKSMSPLIMKDSANVNSANVNNSSNDRWNPPDENHVKINFDASFNVAQRTSISGVIVRDANGYIMAAGSFPHSYVPDPEMAEARACEQAVSLARDLGFRRVIFEGDALNVISKLNNPASDLSEISVILKNIHDQRSSFLSLSFLHVKRKGNEAVHLLAKEGRKFVSKRVWIEEAPSCVEDAVISDRWWVDPVA</sequence>
<evidence type="ECO:0000259" key="10">
    <source>
        <dbReference type="Pfam" id="PF13456"/>
    </source>
</evidence>
<dbReference type="PANTHER" id="PTHR11879:SF14">
    <property type="entry name" value="ASPARTATE AMINOTRANSFERASE"/>
    <property type="match status" value="1"/>
</dbReference>
<dbReference type="PROSITE" id="PS00105">
    <property type="entry name" value="AA_TRANSFER_CLASS_1"/>
    <property type="match status" value="1"/>
</dbReference>
<evidence type="ECO:0000256" key="2">
    <source>
        <dbReference type="ARBA" id="ARBA00007441"/>
    </source>
</evidence>
<comment type="miscellaneous">
    <text evidence="8">In eukaryotes there are cytoplasmic, mitochondrial and chloroplastic isozymes.</text>
</comment>
<gene>
    <name evidence="11" type="ORF">V6N11_031580</name>
</gene>
<keyword evidence="6" id="KW-0663">Pyridoxal phosphate</keyword>
<dbReference type="PRINTS" id="PR00799">
    <property type="entry name" value="TRANSAMINASE"/>
</dbReference>
<evidence type="ECO:0000256" key="6">
    <source>
        <dbReference type="ARBA" id="ARBA00022898"/>
    </source>
</evidence>
<dbReference type="InterPro" id="IPR004838">
    <property type="entry name" value="NHTrfase_class1_PyrdxlP-BS"/>
</dbReference>
<proteinExistence type="inferred from homology"/>
<accession>A0ABR2SY89</accession>
<dbReference type="InterPro" id="IPR012337">
    <property type="entry name" value="RNaseH-like_sf"/>
</dbReference>
<evidence type="ECO:0000256" key="7">
    <source>
        <dbReference type="ARBA" id="ARBA00049185"/>
    </source>
</evidence>
<organism evidence="11 12">
    <name type="scientific">Hibiscus sabdariffa</name>
    <name type="common">roselle</name>
    <dbReference type="NCBI Taxonomy" id="183260"/>
    <lineage>
        <taxon>Eukaryota</taxon>
        <taxon>Viridiplantae</taxon>
        <taxon>Streptophyta</taxon>
        <taxon>Embryophyta</taxon>
        <taxon>Tracheophyta</taxon>
        <taxon>Spermatophyta</taxon>
        <taxon>Magnoliopsida</taxon>
        <taxon>eudicotyledons</taxon>
        <taxon>Gunneridae</taxon>
        <taxon>Pentapetalae</taxon>
        <taxon>rosids</taxon>
        <taxon>malvids</taxon>
        <taxon>Malvales</taxon>
        <taxon>Malvaceae</taxon>
        <taxon>Malvoideae</taxon>
        <taxon>Hibiscus</taxon>
    </lineage>
</organism>
<dbReference type="Gene3D" id="3.90.1150.10">
    <property type="entry name" value="Aspartate Aminotransferase, domain 1"/>
    <property type="match status" value="1"/>
</dbReference>
<comment type="catalytic activity">
    <reaction evidence="7 8">
        <text>L-aspartate + 2-oxoglutarate = oxaloacetate + L-glutamate</text>
        <dbReference type="Rhea" id="RHEA:21824"/>
        <dbReference type="ChEBI" id="CHEBI:16452"/>
        <dbReference type="ChEBI" id="CHEBI:16810"/>
        <dbReference type="ChEBI" id="CHEBI:29985"/>
        <dbReference type="ChEBI" id="CHEBI:29991"/>
        <dbReference type="EC" id="2.6.1.1"/>
    </reaction>
</comment>
<evidence type="ECO:0000259" key="9">
    <source>
        <dbReference type="Pfam" id="PF00155"/>
    </source>
</evidence>
<protein>
    <recommendedName>
        <fullName evidence="8">Aspartate aminotransferase</fullName>
        <ecNumber evidence="8">2.6.1.1</ecNumber>
    </recommendedName>
</protein>
<keyword evidence="5 8" id="KW-0808">Transferase</keyword>
<keyword evidence="4 8" id="KW-0032">Aminotransferase</keyword>